<keyword evidence="1" id="KW-0812">Transmembrane</keyword>
<keyword evidence="1" id="KW-1133">Transmembrane helix</keyword>
<gene>
    <name evidence="3" type="ORF">AZ468_21825</name>
    <name evidence="2" type="ORF">OPW20_02910</name>
</gene>
<dbReference type="RefSeq" id="WP_069669306.1">
    <property type="nucleotide sequence ID" value="NZ_JAPFIM010000018.1"/>
</dbReference>
<feature type="transmembrane region" description="Helical" evidence="1">
    <location>
        <begin position="44"/>
        <end position="64"/>
    </location>
</feature>
<proteinExistence type="predicted"/>
<dbReference type="Proteomes" id="UP001150001">
    <property type="component" value="Unassembled WGS sequence"/>
</dbReference>
<dbReference type="Proteomes" id="UP000094761">
    <property type="component" value="Unassembled WGS sequence"/>
</dbReference>
<evidence type="ECO:0000256" key="1">
    <source>
        <dbReference type="SAM" id="Phobius"/>
    </source>
</evidence>
<name>A0A178J9E4_9VIBR</name>
<protein>
    <submittedName>
        <fullName evidence="3">Uncharacterized protein</fullName>
    </submittedName>
</protein>
<evidence type="ECO:0000313" key="5">
    <source>
        <dbReference type="Proteomes" id="UP001150001"/>
    </source>
</evidence>
<evidence type="ECO:0000313" key="2">
    <source>
        <dbReference type="EMBL" id="MDC5738998.1"/>
    </source>
</evidence>
<reference evidence="3 4" key="1">
    <citation type="submission" date="2016-03" db="EMBL/GenBank/DDBJ databases">
        <title>Draft genome sequence of the Vibrio tubiashii subs. europaeus.</title>
        <authorList>
            <person name="Spinard E."/>
            <person name="Dubert J."/>
            <person name="Nelson D.R."/>
            <person name="Barja J.L."/>
        </authorList>
    </citation>
    <scope>NUCLEOTIDE SEQUENCE [LARGE SCALE GENOMIC DNA]</scope>
    <source>
        <strain evidence="4">PP-638</strain>
        <strain evidence="3">PP2-638</strain>
    </source>
</reference>
<accession>A0A178J9E4</accession>
<dbReference type="AlphaFoldDB" id="A0A178J9E4"/>
<evidence type="ECO:0000313" key="3">
    <source>
        <dbReference type="EMBL" id="OAM98158.1"/>
    </source>
</evidence>
<organism evidence="3 4">
    <name type="scientific">Vibrio europaeus</name>
    <dbReference type="NCBI Taxonomy" id="300876"/>
    <lineage>
        <taxon>Bacteria</taxon>
        <taxon>Pseudomonadati</taxon>
        <taxon>Pseudomonadota</taxon>
        <taxon>Gammaproteobacteria</taxon>
        <taxon>Vibrionales</taxon>
        <taxon>Vibrionaceae</taxon>
        <taxon>Vibrio</taxon>
        <taxon>Vibrio oreintalis group</taxon>
    </lineage>
</organism>
<dbReference type="OrthoDB" id="5884179at2"/>
<keyword evidence="1" id="KW-0472">Membrane</keyword>
<feature type="transmembrane region" description="Helical" evidence="1">
    <location>
        <begin position="85"/>
        <end position="106"/>
    </location>
</feature>
<comment type="caution">
    <text evidence="3">The sequence shown here is derived from an EMBL/GenBank/DDBJ whole genome shotgun (WGS) entry which is preliminary data.</text>
</comment>
<reference evidence="2" key="2">
    <citation type="submission" date="2022-11" db="EMBL/GenBank/DDBJ databases">
        <title>Role of the vibriolysin VemA secreted by the emergent pathogen Vibrio europaeus in the colonization of Manila clam mucus.</title>
        <authorList>
            <person name="Martinez C."/>
            <person name="Rodriguez S."/>
            <person name="Vences A."/>
            <person name="Barja J.L."/>
            <person name="Toranzo A.E."/>
            <person name="Dubert J."/>
        </authorList>
    </citation>
    <scope>NUCLEOTIDE SEQUENCE</scope>
    <source>
        <strain evidence="2">3454</strain>
    </source>
</reference>
<feature type="transmembrane region" description="Helical" evidence="1">
    <location>
        <begin position="12"/>
        <end position="32"/>
    </location>
</feature>
<dbReference type="GeneID" id="78078372"/>
<feature type="transmembrane region" description="Helical" evidence="1">
    <location>
        <begin position="112"/>
        <end position="130"/>
    </location>
</feature>
<evidence type="ECO:0000313" key="4">
    <source>
        <dbReference type="Proteomes" id="UP000094761"/>
    </source>
</evidence>
<dbReference type="EMBL" id="LUAX01000007">
    <property type="protein sequence ID" value="OAM98158.1"/>
    <property type="molecule type" value="Genomic_DNA"/>
</dbReference>
<keyword evidence="5" id="KW-1185">Reference proteome</keyword>
<sequence length="143" mass="15993">MGKSHNQFYLEVVGKQLFVLVIAAPLMYQLTFEAMQEMEKGNQSAILAVIGLLMAAAIVGVFEATYQKTQLAFPVHRYLVHLTKVLLFIGITELMLLAVAAIGTTFHVFDDPLLWALIPIYLALYLYDWWDAIAAVSRDISAD</sequence>
<dbReference type="EMBL" id="JAPFIT010000010">
    <property type="protein sequence ID" value="MDC5738998.1"/>
    <property type="molecule type" value="Genomic_DNA"/>
</dbReference>